<protein>
    <submittedName>
        <fullName evidence="1">Uncharacterized protein</fullName>
    </submittedName>
</protein>
<comment type="caution">
    <text evidence="1">The sequence shown here is derived from an EMBL/GenBank/DDBJ whole genome shotgun (WGS) entry which is preliminary data.</text>
</comment>
<sequence length="106" mass="11352">MTAPAMYGSAAVDAAERLREALAGHEIIADVHDGYGLALVSVGVGLVVWSNGERFWWHTGWNAERRRAVYASQEAAEPGRAARRIAFHHARLCETASPAPGTGSPL</sequence>
<evidence type="ECO:0000313" key="1">
    <source>
        <dbReference type="EMBL" id="MFB9681345.1"/>
    </source>
</evidence>
<reference evidence="1 2" key="1">
    <citation type="submission" date="2024-09" db="EMBL/GenBank/DDBJ databases">
        <authorList>
            <person name="Sun Q."/>
            <person name="Mori K."/>
        </authorList>
    </citation>
    <scope>NUCLEOTIDE SEQUENCE [LARGE SCALE GENOMIC DNA]</scope>
    <source>
        <strain evidence="1 2">JCM 3028</strain>
    </source>
</reference>
<organism evidence="1 2">
    <name type="scientific">Streptosporangium vulgare</name>
    <dbReference type="NCBI Taxonomy" id="46190"/>
    <lineage>
        <taxon>Bacteria</taxon>
        <taxon>Bacillati</taxon>
        <taxon>Actinomycetota</taxon>
        <taxon>Actinomycetes</taxon>
        <taxon>Streptosporangiales</taxon>
        <taxon>Streptosporangiaceae</taxon>
        <taxon>Streptosporangium</taxon>
    </lineage>
</organism>
<proteinExistence type="predicted"/>
<dbReference type="RefSeq" id="WP_344749432.1">
    <property type="nucleotide sequence ID" value="NZ_BAAAWW010000194.1"/>
</dbReference>
<dbReference type="Proteomes" id="UP001589610">
    <property type="component" value="Unassembled WGS sequence"/>
</dbReference>
<gene>
    <name evidence="1" type="ORF">ACFFRH_38195</name>
</gene>
<accession>A0ABV5TSE1</accession>
<keyword evidence="2" id="KW-1185">Reference proteome</keyword>
<dbReference type="EMBL" id="JBHMBS010000032">
    <property type="protein sequence ID" value="MFB9681345.1"/>
    <property type="molecule type" value="Genomic_DNA"/>
</dbReference>
<name>A0ABV5TSE1_9ACTN</name>
<evidence type="ECO:0000313" key="2">
    <source>
        <dbReference type="Proteomes" id="UP001589610"/>
    </source>
</evidence>